<evidence type="ECO:0000256" key="4">
    <source>
        <dbReference type="ARBA" id="ARBA00011193"/>
    </source>
</evidence>
<evidence type="ECO:0000256" key="6">
    <source>
        <dbReference type="ARBA" id="ARBA00023239"/>
    </source>
</evidence>
<dbReference type="GO" id="GO:0009423">
    <property type="term" value="P:chorismate biosynthetic process"/>
    <property type="evidence" value="ECO:0007669"/>
    <property type="project" value="UniProtKB-UniPathway"/>
</dbReference>
<dbReference type="AlphaFoldDB" id="A0A0R0CL50"/>
<dbReference type="SUPFAM" id="SSF52304">
    <property type="entry name" value="Type II 3-dehydroquinate dehydratase"/>
    <property type="match status" value="1"/>
</dbReference>
<sequence>MAIFIVRGPEASDAQLQAAPPLPSKVMNALVHRALDVGISVAQRNCRSEQELLDSLCAADHNPDDVILLAPAACVHSARLQRLLPRLRNAYVEVHEDTSGAPQSCLPERLGHRLGIAQGYCAQSYVLAMELALEHLCCSDVGDRVHVGT</sequence>
<proteinExistence type="inferred from homology"/>
<comment type="similarity">
    <text evidence="3">Belongs to the type-II 3-dehydroquinase family.</text>
</comment>
<evidence type="ECO:0000256" key="1">
    <source>
        <dbReference type="ARBA" id="ARBA00001864"/>
    </source>
</evidence>
<dbReference type="GO" id="GO:0003855">
    <property type="term" value="F:3-dehydroquinate dehydratase activity"/>
    <property type="evidence" value="ECO:0007669"/>
    <property type="project" value="UniProtKB-EC"/>
</dbReference>
<protein>
    <recommendedName>
        <fullName evidence="5">3-dehydroquinate dehydratase</fullName>
        <ecNumber evidence="5">4.2.1.10</ecNumber>
    </recommendedName>
</protein>
<evidence type="ECO:0000313" key="7">
    <source>
        <dbReference type="EMBL" id="KRG70761.1"/>
    </source>
</evidence>
<dbReference type="EMBL" id="LDJJ01000010">
    <property type="protein sequence ID" value="KRG70761.1"/>
    <property type="molecule type" value="Genomic_DNA"/>
</dbReference>
<dbReference type="Gene3D" id="3.40.50.9100">
    <property type="entry name" value="Dehydroquinase, class II"/>
    <property type="match status" value="1"/>
</dbReference>
<comment type="catalytic activity">
    <reaction evidence="1">
        <text>3-dehydroquinate = 3-dehydroshikimate + H2O</text>
        <dbReference type="Rhea" id="RHEA:21096"/>
        <dbReference type="ChEBI" id="CHEBI:15377"/>
        <dbReference type="ChEBI" id="CHEBI:16630"/>
        <dbReference type="ChEBI" id="CHEBI:32364"/>
        <dbReference type="EC" id="4.2.1.10"/>
    </reaction>
</comment>
<keyword evidence="8" id="KW-1185">Reference proteome</keyword>
<organism evidence="7 8">
    <name type="scientific">Stenotrophomonas terrae</name>
    <dbReference type="NCBI Taxonomy" id="405446"/>
    <lineage>
        <taxon>Bacteria</taxon>
        <taxon>Pseudomonadati</taxon>
        <taxon>Pseudomonadota</taxon>
        <taxon>Gammaproteobacteria</taxon>
        <taxon>Lysobacterales</taxon>
        <taxon>Lysobacteraceae</taxon>
        <taxon>Stenotrophomonas</taxon>
    </lineage>
</organism>
<gene>
    <name evidence="7" type="ORF">ABB27_04190</name>
</gene>
<comment type="pathway">
    <text evidence="2">Metabolic intermediate biosynthesis; chorismate biosynthesis; chorismate from D-erythrose 4-phosphate and phosphoenolpyruvate: step 3/7.</text>
</comment>
<accession>A0A0R0CL50</accession>
<dbReference type="PATRIC" id="fig|405446.3.peg.64"/>
<dbReference type="InterPro" id="IPR036441">
    <property type="entry name" value="DHquinase_II_sf"/>
</dbReference>
<dbReference type="EC" id="4.2.1.10" evidence="5"/>
<evidence type="ECO:0000256" key="5">
    <source>
        <dbReference type="ARBA" id="ARBA00012060"/>
    </source>
</evidence>
<dbReference type="UniPathway" id="UPA00053">
    <property type="reaction ID" value="UER00086"/>
</dbReference>
<evidence type="ECO:0000313" key="8">
    <source>
        <dbReference type="Proteomes" id="UP000051863"/>
    </source>
</evidence>
<comment type="subunit">
    <text evidence="4">Homododecamer.</text>
</comment>
<name>A0A0R0CL50_9GAMM</name>
<reference evidence="7 8" key="1">
    <citation type="submission" date="2015-05" db="EMBL/GenBank/DDBJ databases">
        <title>Genome sequencing and analysis of members of genus Stenotrophomonas.</title>
        <authorList>
            <person name="Patil P.P."/>
            <person name="Midha S."/>
            <person name="Patil P.B."/>
        </authorList>
    </citation>
    <scope>NUCLEOTIDE SEQUENCE [LARGE SCALE GENOMIC DNA]</scope>
    <source>
        <strain evidence="7 8">DSM 18941</strain>
    </source>
</reference>
<dbReference type="OrthoDB" id="5984855at2"/>
<evidence type="ECO:0000256" key="2">
    <source>
        <dbReference type="ARBA" id="ARBA00004902"/>
    </source>
</evidence>
<evidence type="ECO:0000256" key="3">
    <source>
        <dbReference type="ARBA" id="ARBA00011037"/>
    </source>
</evidence>
<dbReference type="Proteomes" id="UP000051863">
    <property type="component" value="Unassembled WGS sequence"/>
</dbReference>
<comment type="caution">
    <text evidence="7">The sequence shown here is derived from an EMBL/GenBank/DDBJ whole genome shotgun (WGS) entry which is preliminary data.</text>
</comment>
<keyword evidence="6" id="KW-0456">Lyase</keyword>